<evidence type="ECO:0000313" key="2">
    <source>
        <dbReference type="EMBL" id="GAG33162.1"/>
    </source>
</evidence>
<organism evidence="2">
    <name type="scientific">marine sediment metagenome</name>
    <dbReference type="NCBI Taxonomy" id="412755"/>
    <lineage>
        <taxon>unclassified sequences</taxon>
        <taxon>metagenomes</taxon>
        <taxon>ecological metagenomes</taxon>
    </lineage>
</organism>
<evidence type="ECO:0000256" key="1">
    <source>
        <dbReference type="SAM" id="MobiDB-lite"/>
    </source>
</evidence>
<accession>X0XCM2</accession>
<reference evidence="2" key="1">
    <citation type="journal article" date="2014" name="Front. Microbiol.">
        <title>High frequency of phylogenetically diverse reductive dehalogenase-homologous genes in deep subseafloor sedimentary metagenomes.</title>
        <authorList>
            <person name="Kawai M."/>
            <person name="Futagami T."/>
            <person name="Toyoda A."/>
            <person name="Takaki Y."/>
            <person name="Nishi S."/>
            <person name="Hori S."/>
            <person name="Arai W."/>
            <person name="Tsubouchi T."/>
            <person name="Morono Y."/>
            <person name="Uchiyama I."/>
            <person name="Ito T."/>
            <person name="Fujiyama A."/>
            <person name="Inagaki F."/>
            <person name="Takami H."/>
        </authorList>
    </citation>
    <scope>NUCLEOTIDE SEQUENCE</scope>
    <source>
        <strain evidence="2">Expedition CK06-06</strain>
    </source>
</reference>
<dbReference type="AlphaFoldDB" id="X0XCM2"/>
<sequence length="33" mass="3425">QNSPLEQDMKARHAAATADREAGAQLSRAMGAA</sequence>
<gene>
    <name evidence="2" type="ORF">S01H1_70389</name>
</gene>
<name>X0XCM2_9ZZZZ</name>
<feature type="non-terminal residue" evidence="2">
    <location>
        <position position="1"/>
    </location>
</feature>
<comment type="caution">
    <text evidence="2">The sequence shown here is derived from an EMBL/GenBank/DDBJ whole genome shotgun (WGS) entry which is preliminary data.</text>
</comment>
<dbReference type="EMBL" id="BARS01046807">
    <property type="protein sequence ID" value="GAG33162.1"/>
    <property type="molecule type" value="Genomic_DNA"/>
</dbReference>
<protein>
    <submittedName>
        <fullName evidence="2">Uncharacterized protein</fullName>
    </submittedName>
</protein>
<feature type="region of interest" description="Disordered" evidence="1">
    <location>
        <begin position="1"/>
        <end position="33"/>
    </location>
</feature>
<proteinExistence type="predicted"/>